<evidence type="ECO:0000256" key="1">
    <source>
        <dbReference type="SAM" id="Phobius"/>
    </source>
</evidence>
<dbReference type="Proteomes" id="UP000238157">
    <property type="component" value="Unassembled WGS sequence"/>
</dbReference>
<sequence length="117" mass="14215">MSVLFTNMMEEEENSNFLERLQKKWNLKSLRQVILVLIVFAFTGFTILFIKKPIFDFLGISMERGGFWKTVLYLLLVLPLYQIILLMWGFIFGQFSFFWEKEKQFFRRIIGRKKNRL</sequence>
<evidence type="ECO:0000313" key="4">
    <source>
        <dbReference type="Proteomes" id="UP000238157"/>
    </source>
</evidence>
<keyword evidence="1" id="KW-0472">Membrane</keyword>
<gene>
    <name evidence="3" type="ORF">CLW00_103399</name>
</gene>
<keyword evidence="4" id="KW-1185">Reference proteome</keyword>
<dbReference type="InterPro" id="IPR046714">
    <property type="entry name" value="DUF6787"/>
</dbReference>
<protein>
    <recommendedName>
        <fullName evidence="2">DUF6787 domain-containing protein</fullName>
    </recommendedName>
</protein>
<comment type="caution">
    <text evidence="3">The sequence shown here is derived from an EMBL/GenBank/DDBJ whole genome shotgun (WGS) entry which is preliminary data.</text>
</comment>
<organism evidence="3 4">
    <name type="scientific">Mongoliibacter ruber</name>
    <dbReference type="NCBI Taxonomy" id="1750599"/>
    <lineage>
        <taxon>Bacteria</taxon>
        <taxon>Pseudomonadati</taxon>
        <taxon>Bacteroidota</taxon>
        <taxon>Cytophagia</taxon>
        <taxon>Cytophagales</taxon>
        <taxon>Cyclobacteriaceae</taxon>
        <taxon>Mongoliibacter</taxon>
    </lineage>
</organism>
<keyword evidence="1" id="KW-1133">Transmembrane helix</keyword>
<evidence type="ECO:0000313" key="3">
    <source>
        <dbReference type="EMBL" id="PRY89275.1"/>
    </source>
</evidence>
<keyword evidence="1" id="KW-0812">Transmembrane</keyword>
<feature type="domain" description="DUF6787" evidence="2">
    <location>
        <begin position="35"/>
        <end position="111"/>
    </location>
</feature>
<dbReference type="Pfam" id="PF20584">
    <property type="entry name" value="DUF6787"/>
    <property type="match status" value="1"/>
</dbReference>
<dbReference type="AlphaFoldDB" id="A0A2T0WRH6"/>
<feature type="transmembrane region" description="Helical" evidence="1">
    <location>
        <begin position="30"/>
        <end position="50"/>
    </location>
</feature>
<evidence type="ECO:0000259" key="2">
    <source>
        <dbReference type="Pfam" id="PF20584"/>
    </source>
</evidence>
<name>A0A2T0WRH6_9BACT</name>
<reference evidence="3 4" key="1">
    <citation type="submission" date="2018-03" db="EMBL/GenBank/DDBJ databases">
        <title>Genomic Encyclopedia of Archaeal and Bacterial Type Strains, Phase II (KMG-II): from individual species to whole genera.</title>
        <authorList>
            <person name="Goeker M."/>
        </authorList>
    </citation>
    <scope>NUCLEOTIDE SEQUENCE [LARGE SCALE GENOMIC DNA]</scope>
    <source>
        <strain evidence="3 4">DSM 27929</strain>
    </source>
</reference>
<feature type="transmembrane region" description="Helical" evidence="1">
    <location>
        <begin position="70"/>
        <end position="99"/>
    </location>
</feature>
<accession>A0A2T0WRH6</accession>
<dbReference type="EMBL" id="PVTR01000003">
    <property type="protein sequence ID" value="PRY89275.1"/>
    <property type="molecule type" value="Genomic_DNA"/>
</dbReference>
<proteinExistence type="predicted"/>